<dbReference type="Gene3D" id="3.20.100.10">
    <property type="entry name" value="mRNA triphosphatase Cet1-like"/>
    <property type="match status" value="1"/>
</dbReference>
<dbReference type="InterPro" id="IPR004971">
    <property type="entry name" value="mRNA_G-N7_MeTrfase_dom"/>
</dbReference>
<evidence type="ECO:0000256" key="5">
    <source>
        <dbReference type="ARBA" id="ARBA00022695"/>
    </source>
</evidence>
<dbReference type="GO" id="GO:0005524">
    <property type="term" value="F:ATP binding"/>
    <property type="evidence" value="ECO:0007669"/>
    <property type="project" value="InterPro"/>
</dbReference>
<gene>
    <name evidence="9" type="ORF">Klosneuvirus_2_168</name>
</gene>
<dbReference type="Gene3D" id="3.30.470.30">
    <property type="entry name" value="DNA ligase/mRNA capping enzyme"/>
    <property type="match status" value="1"/>
</dbReference>
<dbReference type="SUPFAM" id="SSF53335">
    <property type="entry name" value="S-adenosyl-L-methionine-dependent methyltransferases"/>
    <property type="match status" value="1"/>
</dbReference>
<dbReference type="GO" id="GO:0004482">
    <property type="term" value="F:mRNA 5'-cap (guanine-N7-)-methyltransferase activity"/>
    <property type="evidence" value="ECO:0007669"/>
    <property type="project" value="InterPro"/>
</dbReference>
<keyword evidence="3" id="KW-0808">Transferase</keyword>
<dbReference type="PROSITE" id="PS51562">
    <property type="entry name" value="RNA_CAP0_MT"/>
    <property type="match status" value="1"/>
</dbReference>
<dbReference type="Gene3D" id="2.40.50.140">
    <property type="entry name" value="Nucleic acid-binding proteins"/>
    <property type="match status" value="1"/>
</dbReference>
<dbReference type="SUPFAM" id="SSF56091">
    <property type="entry name" value="DNA ligase/mRNA capping enzyme, catalytic domain"/>
    <property type="match status" value="1"/>
</dbReference>
<evidence type="ECO:0000256" key="6">
    <source>
        <dbReference type="ARBA" id="ARBA00022884"/>
    </source>
</evidence>
<dbReference type="Pfam" id="PF03291">
    <property type="entry name" value="mRNA_G-N7_MeTrfase"/>
    <property type="match status" value="1"/>
</dbReference>
<dbReference type="EMBL" id="KY684109">
    <property type="protein sequence ID" value="ARF11732.1"/>
    <property type="molecule type" value="Genomic_DNA"/>
</dbReference>
<dbReference type="PANTHER" id="PTHR12189">
    <property type="entry name" value="MRNA GUANINE-7- METHYLTRANSFERASE"/>
    <property type="match status" value="1"/>
</dbReference>
<dbReference type="Gene3D" id="3.40.50.150">
    <property type="entry name" value="Vaccinia Virus protein VP39"/>
    <property type="match status" value="1"/>
</dbReference>
<comment type="catalytic activity">
    <reaction evidence="7">
        <text>a 5'-end diphospho-ribonucleoside in mRNA + GTP + H(+) = a 5'-end (5'-triphosphoguanosine)-ribonucleoside in mRNA + diphosphate</text>
        <dbReference type="Rhea" id="RHEA:67012"/>
        <dbReference type="Rhea" id="RHEA-COMP:17165"/>
        <dbReference type="Rhea" id="RHEA-COMP:17166"/>
        <dbReference type="ChEBI" id="CHEBI:15378"/>
        <dbReference type="ChEBI" id="CHEBI:33019"/>
        <dbReference type="ChEBI" id="CHEBI:37565"/>
        <dbReference type="ChEBI" id="CHEBI:167616"/>
        <dbReference type="ChEBI" id="CHEBI:167617"/>
        <dbReference type="EC" id="2.7.7.50"/>
    </reaction>
</comment>
<feature type="domain" description="MRNA cap 0 methyltransferase" evidence="8">
    <location>
        <begin position="723"/>
        <end position="1052"/>
    </location>
</feature>
<name>A0A1V0SJ32_9VIRU</name>
<evidence type="ECO:0000259" key="8">
    <source>
        <dbReference type="PROSITE" id="PS51562"/>
    </source>
</evidence>
<dbReference type="InterPro" id="IPR029063">
    <property type="entry name" value="SAM-dependent_MTases_sf"/>
</dbReference>
<proteinExistence type="inferred from homology"/>
<dbReference type="CDD" id="cd02440">
    <property type="entry name" value="AdoMet_MTases"/>
    <property type="match status" value="1"/>
</dbReference>
<evidence type="ECO:0000256" key="7">
    <source>
        <dbReference type="ARBA" id="ARBA00044679"/>
    </source>
</evidence>
<dbReference type="InterPro" id="IPR039753">
    <property type="entry name" value="RG7MT1"/>
</dbReference>
<keyword evidence="5" id="KW-0548">Nucleotidyltransferase</keyword>
<organism evidence="9">
    <name type="scientific">Klosneuvirus KNV1</name>
    <dbReference type="NCBI Taxonomy" id="1977640"/>
    <lineage>
        <taxon>Viruses</taxon>
        <taxon>Varidnaviria</taxon>
        <taxon>Bamfordvirae</taxon>
        <taxon>Nucleocytoviricota</taxon>
        <taxon>Megaviricetes</taxon>
        <taxon>Imitervirales</taxon>
        <taxon>Mimiviridae</taxon>
        <taxon>Klosneuvirinae</taxon>
        <taxon>Klosneuvirus</taxon>
    </lineage>
</organism>
<evidence type="ECO:0000256" key="2">
    <source>
        <dbReference type="ARBA" id="ARBA00022603"/>
    </source>
</evidence>
<evidence type="ECO:0000256" key="3">
    <source>
        <dbReference type="ARBA" id="ARBA00022679"/>
    </source>
</evidence>
<comment type="similarity">
    <text evidence="1">In the N-terminal section; belongs to the dsDNA virus mRNA guanylyltransferase family.</text>
</comment>
<dbReference type="InterPro" id="IPR001339">
    <property type="entry name" value="mRNA_cap_enzyme_adenylation"/>
</dbReference>
<keyword evidence="6" id="KW-0694">RNA-binding</keyword>
<dbReference type="GO" id="GO:0004484">
    <property type="term" value="F:mRNA guanylyltransferase activity"/>
    <property type="evidence" value="ECO:0007669"/>
    <property type="project" value="UniProtKB-EC"/>
</dbReference>
<dbReference type="GO" id="GO:0003723">
    <property type="term" value="F:RNA binding"/>
    <property type="evidence" value="ECO:0007669"/>
    <property type="project" value="UniProtKB-KW"/>
</dbReference>
<evidence type="ECO:0000313" key="9">
    <source>
        <dbReference type="EMBL" id="ARF11732.1"/>
    </source>
</evidence>
<evidence type="ECO:0000256" key="4">
    <source>
        <dbReference type="ARBA" id="ARBA00022691"/>
    </source>
</evidence>
<evidence type="ECO:0000256" key="1">
    <source>
        <dbReference type="ARBA" id="ARBA00008556"/>
    </source>
</evidence>
<dbReference type="Pfam" id="PF01331">
    <property type="entry name" value="mRNA_cap_enzyme"/>
    <property type="match status" value="1"/>
</dbReference>
<dbReference type="InterPro" id="IPR037009">
    <property type="entry name" value="mRNA_triPase_Cet1_sf"/>
</dbReference>
<dbReference type="InterPro" id="IPR012340">
    <property type="entry name" value="NA-bd_OB-fold"/>
</dbReference>
<keyword evidence="4" id="KW-0949">S-adenosyl-L-methionine</keyword>
<reference evidence="9" key="1">
    <citation type="journal article" date="2017" name="Science">
        <title>Giant viruses with an expanded complement of translation system components.</title>
        <authorList>
            <person name="Schulz F."/>
            <person name="Yutin N."/>
            <person name="Ivanova N.N."/>
            <person name="Ortega D.R."/>
            <person name="Lee T.K."/>
            <person name="Vierheilig J."/>
            <person name="Daims H."/>
            <person name="Horn M."/>
            <person name="Wagner M."/>
            <person name="Jensen G.J."/>
            <person name="Kyrpides N.C."/>
            <person name="Koonin E.V."/>
            <person name="Woyke T."/>
        </authorList>
    </citation>
    <scope>NUCLEOTIDE SEQUENCE</scope>
    <source>
        <strain evidence="9">KNV1</strain>
    </source>
</reference>
<protein>
    <submittedName>
        <fullName evidence="9">mRNA capping enzyme</fullName>
    </submittedName>
</protein>
<sequence length="1252" mass="145980">MTSLDTNQITGSFVDQLDKKVLKDIENLYNKIDKDVEFELMFFNYRQDKNKMGLENFLKILDYLKYRSQKNKLTLSQTVTLDITYTKQIGESYRITINGIDAINRYIKMLHTKKNHVIFSVLIKLLDQDSSLSLMKKTKDKENIIDINDFDIRVRLSKETDVSKKEIDELTKIKPDEGQNIMFRYKQRASLEVESSKNSKISIDLTNIKMTSHMNYLEKALSVYELEIDCSSESKDIPKKYLDVIFSETNILLKILQQGNFIISKTLEQAVLDHYAALLNLNKSEMVSLDGRKPVSLEVQHISEPLPNKYAVTDKADGERFFLIIYKNAVFLISDLLNVRNTGILLPESKKQYNDSIIDGELIFVQSANRYIFMGFDCLYSGGKDIRGTIPILERIQSIDEIVEKCFINKNHEGYKHILYTKKYDIDDILKFHETEIIKFMKALNHDINIDKQHLLIRRKYFIPVLGGQNNEIYKYSTLLWNKYTKDDKVNCPYILDGLIYHPLEQKYVASAKDTKYFEYKWKPEDKNSIDFYVTYERNKNSGNIVTLYDNSQEEVLGIEELEKVRGKPYKILILNVGRTIKNVEQPVLFEPEKDSVKYMAYIYLVDGEVRDQNGNIIQDKTVVEFYYKTDPNIPEKFRWMPIRTRFDKTESVQRFGRKYGNYTDIANKVWRSIRNPITINDFSILANDDTYSNHNAMLKSKVDHSIIMSEAKENAYYQKRTNLGKPMRNWHNWIKSNLIYTYTNFNYVQSGKHMSVLDYGCGRGGDLMKYYYSQVDFYVGIDVDNNGLASPGDGAISRYNQFRKTKANFPKCSFIHADGGTLLNYEDQNKALGGMDKKNMDLMNQYFSKESSKRTQFDSISCEFAVHYLFANETVFSNFTQNINDYLKPGGIFILTTFDADRIIDALKDKDKYTINYTAQNGEQQVLIDIIKNYKEPEKNTKIGLGYAISIHNDLYSNEGEYITEYLVQKDFMVEELAKRCNLELLDTDLFENQYHIHSDFFLNEVYKQESSEKTRQFLKDVSEFFTQKTDINNASYQMSRLYRYYAFRKKSDIKPVKKEINQTKQKPKQKGGLPVYKVTIDDVVFNDAADLIEPTKFIKRNIDGIADFSFMMSVHDVLKNHKIIPENISMMEFCDDIDYQACPDKGIDKNTIAELNKNLIIKHEYTEGDVSSEMALHGVNIIVLKKDCDDSTIVEKHGCGARGNISRVAPFMVLYNDGKRYYPIYKHKEDSFIGLYDSKMDFINTLLKKK</sequence>
<dbReference type="PANTHER" id="PTHR12189:SF2">
    <property type="entry name" value="MRNA CAP GUANINE-N7 METHYLTRANSFERASE"/>
    <property type="match status" value="1"/>
</dbReference>
<dbReference type="GO" id="GO:0004651">
    <property type="term" value="F:polynucleotide 5'-phosphatase activity"/>
    <property type="evidence" value="ECO:0007669"/>
    <property type="project" value="InterPro"/>
</dbReference>
<accession>A0A1V0SJ32</accession>
<keyword evidence="2" id="KW-0489">Methyltransferase</keyword>